<feature type="coiled-coil region" evidence="1">
    <location>
        <begin position="58"/>
        <end position="127"/>
    </location>
</feature>
<evidence type="ECO:0000256" key="1">
    <source>
        <dbReference type="SAM" id="Coils"/>
    </source>
</evidence>
<keyword evidence="3" id="KW-1185">Reference proteome</keyword>
<accession>A0A9K3NRE8</accession>
<name>A0A9K3NRE8_HELAN</name>
<dbReference type="Gramene" id="mRNA:HanXRQr2_Chr04g0161621">
    <property type="protein sequence ID" value="mRNA:HanXRQr2_Chr04g0161621"/>
    <property type="gene ID" value="HanXRQr2_Chr04g0161621"/>
</dbReference>
<dbReference type="AlphaFoldDB" id="A0A9K3NRE8"/>
<sequence>MGDEIMEFENAKKSFTSERETFNTKKKGLMWRVADAEEKLSQEKELNVNRQKDWMAACETSNRELKAARDEVVKVKAERAMESQEYDRLSAAYKEKESEPLEAQKKNEEARARIAKLEQIVAEQHAQNKTLDLLGQDLGNDYTWLLTRGVRLVHFLIVDRLVRSEELAKYMFDLGGAAYDSGRKDGYAEGMAAAHPKEKDEKFELFKVDFASNYTSKRQEYEFTEFGILKAIDKLARHGVAVETLKKYSKMLMLQLVVLQTNGGCDRLLSFIDPAVHLVMTSLGGLQCFSLLFSPTLSSHMPEILRSNCCQVIVLYRPGCALGGDEPWRSTMFMFPW</sequence>
<gene>
    <name evidence="2" type="ORF">HanXRQr2_Chr04g0161621</name>
</gene>
<organism evidence="2 3">
    <name type="scientific">Helianthus annuus</name>
    <name type="common">Common sunflower</name>
    <dbReference type="NCBI Taxonomy" id="4232"/>
    <lineage>
        <taxon>Eukaryota</taxon>
        <taxon>Viridiplantae</taxon>
        <taxon>Streptophyta</taxon>
        <taxon>Embryophyta</taxon>
        <taxon>Tracheophyta</taxon>
        <taxon>Spermatophyta</taxon>
        <taxon>Magnoliopsida</taxon>
        <taxon>eudicotyledons</taxon>
        <taxon>Gunneridae</taxon>
        <taxon>Pentapetalae</taxon>
        <taxon>asterids</taxon>
        <taxon>campanulids</taxon>
        <taxon>Asterales</taxon>
        <taxon>Asteraceae</taxon>
        <taxon>Asteroideae</taxon>
        <taxon>Heliantheae alliance</taxon>
        <taxon>Heliantheae</taxon>
        <taxon>Helianthus</taxon>
    </lineage>
</organism>
<reference evidence="2" key="2">
    <citation type="submission" date="2020-06" db="EMBL/GenBank/DDBJ databases">
        <title>Helianthus annuus Genome sequencing and assembly Release 2.</title>
        <authorList>
            <person name="Gouzy J."/>
            <person name="Langlade N."/>
            <person name="Munos S."/>
        </authorList>
    </citation>
    <scope>NUCLEOTIDE SEQUENCE</scope>
    <source>
        <tissue evidence="2">Leaves</tissue>
    </source>
</reference>
<dbReference type="Proteomes" id="UP000215914">
    <property type="component" value="Unassembled WGS sequence"/>
</dbReference>
<reference evidence="2" key="1">
    <citation type="journal article" date="2017" name="Nature">
        <title>The sunflower genome provides insights into oil metabolism, flowering and Asterid evolution.</title>
        <authorList>
            <person name="Badouin H."/>
            <person name="Gouzy J."/>
            <person name="Grassa C.J."/>
            <person name="Murat F."/>
            <person name="Staton S.E."/>
            <person name="Cottret L."/>
            <person name="Lelandais-Briere C."/>
            <person name="Owens G.L."/>
            <person name="Carrere S."/>
            <person name="Mayjonade B."/>
            <person name="Legrand L."/>
            <person name="Gill N."/>
            <person name="Kane N.C."/>
            <person name="Bowers J.E."/>
            <person name="Hubner S."/>
            <person name="Bellec A."/>
            <person name="Berard A."/>
            <person name="Berges H."/>
            <person name="Blanchet N."/>
            <person name="Boniface M.C."/>
            <person name="Brunel D."/>
            <person name="Catrice O."/>
            <person name="Chaidir N."/>
            <person name="Claudel C."/>
            <person name="Donnadieu C."/>
            <person name="Faraut T."/>
            <person name="Fievet G."/>
            <person name="Helmstetter N."/>
            <person name="King M."/>
            <person name="Knapp S.J."/>
            <person name="Lai Z."/>
            <person name="Le Paslier M.C."/>
            <person name="Lippi Y."/>
            <person name="Lorenzon L."/>
            <person name="Mandel J.R."/>
            <person name="Marage G."/>
            <person name="Marchand G."/>
            <person name="Marquand E."/>
            <person name="Bret-Mestries E."/>
            <person name="Morien E."/>
            <person name="Nambeesan S."/>
            <person name="Nguyen T."/>
            <person name="Pegot-Espagnet P."/>
            <person name="Pouilly N."/>
            <person name="Raftis F."/>
            <person name="Sallet E."/>
            <person name="Schiex T."/>
            <person name="Thomas J."/>
            <person name="Vandecasteele C."/>
            <person name="Vares D."/>
            <person name="Vear F."/>
            <person name="Vautrin S."/>
            <person name="Crespi M."/>
            <person name="Mangin B."/>
            <person name="Burke J.M."/>
            <person name="Salse J."/>
            <person name="Munos S."/>
            <person name="Vincourt P."/>
            <person name="Rieseberg L.H."/>
            <person name="Langlade N.B."/>
        </authorList>
    </citation>
    <scope>NUCLEOTIDE SEQUENCE</scope>
    <source>
        <tissue evidence="2">Leaves</tissue>
    </source>
</reference>
<evidence type="ECO:0000313" key="2">
    <source>
        <dbReference type="EMBL" id="KAF5809796.1"/>
    </source>
</evidence>
<proteinExistence type="predicted"/>
<comment type="caution">
    <text evidence="2">The sequence shown here is derived from an EMBL/GenBank/DDBJ whole genome shotgun (WGS) entry which is preliminary data.</text>
</comment>
<dbReference type="EMBL" id="MNCJ02000319">
    <property type="protein sequence ID" value="KAF5809796.1"/>
    <property type="molecule type" value="Genomic_DNA"/>
</dbReference>
<keyword evidence="1" id="KW-0175">Coiled coil</keyword>
<protein>
    <submittedName>
        <fullName evidence="2">Uncharacterized protein</fullName>
    </submittedName>
</protein>
<evidence type="ECO:0000313" key="3">
    <source>
        <dbReference type="Proteomes" id="UP000215914"/>
    </source>
</evidence>